<name>A0ABU4W9E7_9FUSO</name>
<comment type="subcellular location">
    <subcellularLocation>
        <location evidence="1">Cell membrane</location>
        <topology evidence="1">Multi-pass membrane protein</topology>
    </subcellularLocation>
</comment>
<feature type="transmembrane region" description="Helical" evidence="9">
    <location>
        <begin position="140"/>
        <end position="160"/>
    </location>
</feature>
<feature type="transmembrane region" description="Helical" evidence="9">
    <location>
        <begin position="228"/>
        <end position="248"/>
    </location>
</feature>
<evidence type="ECO:0000256" key="5">
    <source>
        <dbReference type="ARBA" id="ARBA00022692"/>
    </source>
</evidence>
<dbReference type="Pfam" id="PF02378">
    <property type="entry name" value="PTS_EIIC"/>
    <property type="match status" value="1"/>
</dbReference>
<evidence type="ECO:0000313" key="11">
    <source>
        <dbReference type="EMBL" id="MDX8336161.1"/>
    </source>
</evidence>
<dbReference type="RefSeq" id="WP_320313565.1">
    <property type="nucleotide sequence ID" value="NZ_JAVIKH010000007.1"/>
</dbReference>
<evidence type="ECO:0000256" key="1">
    <source>
        <dbReference type="ARBA" id="ARBA00004651"/>
    </source>
</evidence>
<comment type="function">
    <text evidence="8">The phosphoenolpyruvate-dependent sugar phosphotransferase system (PTS), a major carbohydrate active -transport system, catalyzes the phosphorylation of incoming sugar substrates concomitant with their translocation across the cell membrane.</text>
</comment>
<evidence type="ECO:0000256" key="7">
    <source>
        <dbReference type="ARBA" id="ARBA00023136"/>
    </source>
</evidence>
<evidence type="ECO:0000313" key="12">
    <source>
        <dbReference type="Proteomes" id="UP001279681"/>
    </source>
</evidence>
<keyword evidence="7 8" id="KW-0472">Membrane</keyword>
<evidence type="ECO:0000256" key="3">
    <source>
        <dbReference type="ARBA" id="ARBA00022475"/>
    </source>
</evidence>
<organism evidence="11 12">
    <name type="scientific">Candidatus Cetobacterium colombiensis</name>
    <dbReference type="NCBI Taxonomy" id="3073100"/>
    <lineage>
        <taxon>Bacteria</taxon>
        <taxon>Fusobacteriati</taxon>
        <taxon>Fusobacteriota</taxon>
        <taxon>Fusobacteriia</taxon>
        <taxon>Fusobacteriales</taxon>
        <taxon>Fusobacteriaceae</taxon>
        <taxon>Cetobacterium</taxon>
    </lineage>
</organism>
<dbReference type="EMBL" id="JAVIKH010000007">
    <property type="protein sequence ID" value="MDX8336161.1"/>
    <property type="molecule type" value="Genomic_DNA"/>
</dbReference>
<dbReference type="PANTHER" id="PTHR33989:SF4">
    <property type="entry name" value="PTS SYSTEM N,N'-DIACETYLCHITOBIOSE-SPECIFIC EIIC COMPONENT"/>
    <property type="match status" value="1"/>
</dbReference>
<protein>
    <recommendedName>
        <fullName evidence="8">Permease IIC component</fullName>
    </recommendedName>
</protein>
<evidence type="ECO:0000259" key="10">
    <source>
        <dbReference type="PROSITE" id="PS51105"/>
    </source>
</evidence>
<feature type="transmembrane region" description="Helical" evidence="9">
    <location>
        <begin position="287"/>
        <end position="307"/>
    </location>
</feature>
<dbReference type="Proteomes" id="UP001279681">
    <property type="component" value="Unassembled WGS sequence"/>
</dbReference>
<dbReference type="InterPro" id="IPR051088">
    <property type="entry name" value="PTS_Sugar-EIIC/EIIB"/>
</dbReference>
<evidence type="ECO:0000256" key="6">
    <source>
        <dbReference type="ARBA" id="ARBA00022989"/>
    </source>
</evidence>
<accession>A0ABU4W9E7</accession>
<evidence type="ECO:0000256" key="8">
    <source>
        <dbReference type="PIRNR" id="PIRNR006351"/>
    </source>
</evidence>
<dbReference type="InterPro" id="IPR003352">
    <property type="entry name" value="PTS_EIIC"/>
</dbReference>
<comment type="caution">
    <text evidence="11">The sequence shown here is derived from an EMBL/GenBank/DDBJ whole genome shotgun (WGS) entry which is preliminary data.</text>
</comment>
<dbReference type="PIRSF" id="PIRSF006351">
    <property type="entry name" value="PTS_EIIC-Cellobiose"/>
    <property type="match status" value="1"/>
</dbReference>
<proteinExistence type="predicted"/>
<dbReference type="InterPro" id="IPR004501">
    <property type="entry name" value="PTS_EIIC_3"/>
</dbReference>
<evidence type="ECO:0000256" key="9">
    <source>
        <dbReference type="SAM" id="Phobius"/>
    </source>
</evidence>
<feature type="transmembrane region" description="Helical" evidence="9">
    <location>
        <begin position="26"/>
        <end position="50"/>
    </location>
</feature>
<keyword evidence="2 8" id="KW-0813">Transport</keyword>
<dbReference type="PANTHER" id="PTHR33989">
    <property type="match status" value="1"/>
</dbReference>
<feature type="transmembrane region" description="Helical" evidence="9">
    <location>
        <begin position="117"/>
        <end position="134"/>
    </location>
</feature>
<sequence>MENKFLSKLEKVLLPIGDKIGNQKHLAAISTGMMMTLSLIVVGSLFLIVANPPINVDLVNPETQNIFLKFMLNWKSFAVENYAMLTKPFNFTMGIVGLMTSFTIAYALSGNYGLNKSTSGLISMIIFLLVAAPIENNSIVMTYLGADGLFIAIILSLLTVEITMLIEKLDWKFKGEHIPPAVLSFMNALVPLLVNIIVIYGLSIIVFVNTGKDIPSLIMMVLTPALSIGNNIWGYVAIVVFGNLLWLFGINGTSIIFPLVFSLGIANTGINAELIKAGQEPQMLMNLQMFRVAILGGAGNTIGLVLLMMRSKSQQLKSIGKLSFIPGICGINEPVIFGTPIILSPILAIPFLFMPILSLSLTYLAQKINLISMGYIVDPSFAPFFVQGYLSSMDIRNLIFTFLIAILSIVVYYPFFKIHEKHMLEMEEVI</sequence>
<evidence type="ECO:0000256" key="4">
    <source>
        <dbReference type="ARBA" id="ARBA00022597"/>
    </source>
</evidence>
<dbReference type="PROSITE" id="PS51105">
    <property type="entry name" value="PTS_EIIC_TYPE_3"/>
    <property type="match status" value="1"/>
</dbReference>
<keyword evidence="5 9" id="KW-0812">Transmembrane</keyword>
<feature type="transmembrane region" description="Helical" evidence="9">
    <location>
        <begin position="342"/>
        <end position="361"/>
    </location>
</feature>
<keyword evidence="3 8" id="KW-1003">Cell membrane</keyword>
<feature type="transmembrane region" description="Helical" evidence="9">
    <location>
        <begin position="255"/>
        <end position="275"/>
    </location>
</feature>
<feature type="transmembrane region" description="Helical" evidence="9">
    <location>
        <begin position="181"/>
        <end position="208"/>
    </location>
</feature>
<evidence type="ECO:0000256" key="2">
    <source>
        <dbReference type="ARBA" id="ARBA00022448"/>
    </source>
</evidence>
<keyword evidence="12" id="KW-1185">Reference proteome</keyword>
<keyword evidence="4 8" id="KW-0762">Sugar transport</keyword>
<feature type="transmembrane region" description="Helical" evidence="9">
    <location>
        <begin position="398"/>
        <end position="416"/>
    </location>
</feature>
<dbReference type="InterPro" id="IPR004796">
    <property type="entry name" value="PTS_IIC_cello"/>
</dbReference>
<feature type="transmembrane region" description="Helical" evidence="9">
    <location>
        <begin position="89"/>
        <end position="108"/>
    </location>
</feature>
<dbReference type="NCBIfam" id="TIGR00410">
    <property type="entry name" value="lacE"/>
    <property type="match status" value="1"/>
</dbReference>
<reference evidence="12" key="1">
    <citation type="submission" date="2023-07" db="EMBL/GenBank/DDBJ databases">
        <authorList>
            <person name="Colorado M.A."/>
            <person name="Villamil L.M."/>
            <person name="Melo J.F."/>
            <person name="Rodriguez J.A."/>
            <person name="Ruiz R.Y."/>
        </authorList>
    </citation>
    <scope>NUCLEOTIDE SEQUENCE [LARGE SCALE GENOMIC DNA]</scope>
    <source>
        <strain evidence="12">C33</strain>
    </source>
</reference>
<keyword evidence="6 9" id="KW-1133">Transmembrane helix</keyword>
<gene>
    <name evidence="11" type="ORF">RFV38_06595</name>
</gene>
<feature type="domain" description="PTS EIIC type-3" evidence="10">
    <location>
        <begin position="9"/>
        <end position="415"/>
    </location>
</feature>